<evidence type="ECO:0000313" key="3">
    <source>
        <dbReference type="Proteomes" id="UP000662888"/>
    </source>
</evidence>
<evidence type="ECO:0000256" key="1">
    <source>
        <dbReference type="SAM" id="MobiDB-lite"/>
    </source>
</evidence>
<feature type="compositionally biased region" description="Basic and acidic residues" evidence="1">
    <location>
        <begin position="1"/>
        <end position="11"/>
    </location>
</feature>
<evidence type="ECO:0000313" key="2">
    <source>
        <dbReference type="EMBL" id="QPI50213.1"/>
    </source>
</evidence>
<sequence>MKANLRADDHARRRANAGGQGAKGAAHGSAQDRSAAEVLGSFLGDLQKYELDRPQVEPLDGGGQALDYKTVRLVQRIIDRKKKAPLRKMLRHVKGCDRESSSRQRGHDESDIQRKPT</sequence>
<feature type="region of interest" description="Disordered" evidence="1">
    <location>
        <begin position="89"/>
        <end position="117"/>
    </location>
</feature>
<feature type="region of interest" description="Disordered" evidence="1">
    <location>
        <begin position="1"/>
        <end position="33"/>
    </location>
</feature>
<organism evidence="2 3">
    <name type="scientific">Massilia antarctica</name>
    <dbReference type="NCBI Taxonomy" id="2765360"/>
    <lineage>
        <taxon>Bacteria</taxon>
        <taxon>Pseudomonadati</taxon>
        <taxon>Pseudomonadota</taxon>
        <taxon>Betaproteobacteria</taxon>
        <taxon>Burkholderiales</taxon>
        <taxon>Oxalobacteraceae</taxon>
        <taxon>Telluria group</taxon>
        <taxon>Massilia</taxon>
    </lineage>
</organism>
<dbReference type="EMBL" id="CP065053">
    <property type="protein sequence ID" value="QPI50213.1"/>
    <property type="molecule type" value="Genomic_DNA"/>
</dbReference>
<accession>A0AA48WD59</accession>
<name>A0AA48WD59_9BURK</name>
<feature type="compositionally biased region" description="Basic and acidic residues" evidence="1">
    <location>
        <begin position="94"/>
        <end position="117"/>
    </location>
</feature>
<gene>
    <name evidence="2" type="ORF">IV454_00790</name>
</gene>
<keyword evidence="3" id="KW-1185">Reference proteome</keyword>
<proteinExistence type="predicted"/>
<protein>
    <submittedName>
        <fullName evidence="2">Uncharacterized protein</fullName>
    </submittedName>
</protein>
<reference evidence="2 3" key="1">
    <citation type="submission" date="2020-11" db="EMBL/GenBank/DDBJ databases">
        <authorList>
            <person name="Sun Q."/>
        </authorList>
    </citation>
    <scope>NUCLEOTIDE SEQUENCE [LARGE SCALE GENOMIC DNA]</scope>
    <source>
        <strain evidence="2 3">P8398</strain>
    </source>
</reference>
<dbReference type="Proteomes" id="UP000662888">
    <property type="component" value="Chromosome"/>
</dbReference>